<feature type="transmembrane region" description="Helical" evidence="14">
    <location>
        <begin position="461"/>
        <end position="479"/>
    </location>
</feature>
<evidence type="ECO:0000256" key="12">
    <source>
        <dbReference type="ARBA" id="ARBA00033708"/>
    </source>
</evidence>
<evidence type="ECO:0000256" key="14">
    <source>
        <dbReference type="SAM" id="Phobius"/>
    </source>
</evidence>
<dbReference type="InterPro" id="IPR038377">
    <property type="entry name" value="Na/Glc_symporter_sf"/>
</dbReference>
<feature type="transmembrane region" description="Helical" evidence="14">
    <location>
        <begin position="180"/>
        <end position="198"/>
    </location>
</feature>
<keyword evidence="8" id="KW-0915">Sodium</keyword>
<keyword evidence="7 14" id="KW-1133">Transmembrane helix</keyword>
<evidence type="ECO:0000256" key="5">
    <source>
        <dbReference type="ARBA" id="ARBA00022692"/>
    </source>
</evidence>
<evidence type="ECO:0000256" key="3">
    <source>
        <dbReference type="ARBA" id="ARBA00022448"/>
    </source>
</evidence>
<reference evidence="15 16" key="1">
    <citation type="submission" date="2016-09" db="EMBL/GenBank/DDBJ databases">
        <title>Genomic analysis reveals versatility of anaerobic energy metabolism of Geosporobacter ferrireducens IRF9 of phylum Firmicutes.</title>
        <authorList>
            <person name="Kim S.-J."/>
        </authorList>
    </citation>
    <scope>NUCLEOTIDE SEQUENCE [LARGE SCALE GENOMIC DNA]</scope>
    <source>
        <strain evidence="15 16">IRF9</strain>
    </source>
</reference>
<dbReference type="GO" id="GO:0005886">
    <property type="term" value="C:plasma membrane"/>
    <property type="evidence" value="ECO:0007669"/>
    <property type="project" value="UniProtKB-SubCell"/>
</dbReference>
<dbReference type="GO" id="GO:0015293">
    <property type="term" value="F:symporter activity"/>
    <property type="evidence" value="ECO:0007669"/>
    <property type="project" value="UniProtKB-KW"/>
</dbReference>
<comment type="similarity">
    <text evidence="2 13">Belongs to the sodium:solute symporter (SSF) (TC 2.A.21) family.</text>
</comment>
<evidence type="ECO:0000256" key="2">
    <source>
        <dbReference type="ARBA" id="ARBA00006434"/>
    </source>
</evidence>
<evidence type="ECO:0000313" key="16">
    <source>
        <dbReference type="Proteomes" id="UP000095743"/>
    </source>
</evidence>
<dbReference type="OrthoDB" id="9766407at2"/>
<dbReference type="Gene3D" id="1.20.1730.10">
    <property type="entry name" value="Sodium/glucose cotransporter"/>
    <property type="match status" value="1"/>
</dbReference>
<dbReference type="Proteomes" id="UP000095743">
    <property type="component" value="Chromosome"/>
</dbReference>
<keyword evidence="4" id="KW-1003">Cell membrane</keyword>
<sequence>MNKAIIYLIFFTLYTLMLLWFGKDGFKKTNNLKDFFVAGNSLGLLASIFTFTATWFSAASMQGLTGSIYAYGYAMVLYSVVPWFIGAAFLVSIVPRLKAYDILTVPEYFRIRYDSRLLQAMGGCIIIFSYTLYMIIQIRGFGVVMSELLDINYTLAIILVYLFIVYSTFGGLFSVAKTDGLNFVLIVLGILLASGMILRNTEGILRIHEQAAEIATKPFPRAPFITEQGALLDPFSKGLYPPLMIITGFCGWGLGLAGNPQYALRIISARNKKTAVNMICYSVLILAIIYLGIFIIGLGSRVLQPSIDSIDSVDEVFPYMINKVIYSRFSGLVLIGITAAAVSTANSQLLILASGFTYDILKNYSCLKIDEGKYMNLNRIFILLSGTISLILSINPPQSLLIYGSQIWGVFSVTFLLPLYGGLFWKKATKEGAIASFVGGLATMIAFVLKYKFTEADPSNVIHPALPGVIAAIILFYSISKYTYGRKGDSIETRH</sequence>
<name>A0A1D8GHW3_9FIRM</name>
<evidence type="ECO:0000256" key="6">
    <source>
        <dbReference type="ARBA" id="ARBA00022847"/>
    </source>
</evidence>
<proteinExistence type="inferred from homology"/>
<feature type="transmembrane region" description="Helical" evidence="14">
    <location>
        <begin position="239"/>
        <end position="257"/>
    </location>
</feature>
<accession>A0A1D8GHW3</accession>
<feature type="transmembrane region" description="Helical" evidence="14">
    <location>
        <begin position="400"/>
        <end position="420"/>
    </location>
</feature>
<evidence type="ECO:0000256" key="10">
    <source>
        <dbReference type="ARBA" id="ARBA00023136"/>
    </source>
</evidence>
<keyword evidence="16" id="KW-1185">Reference proteome</keyword>
<evidence type="ECO:0000256" key="11">
    <source>
        <dbReference type="ARBA" id="ARBA00023201"/>
    </source>
</evidence>
<evidence type="ECO:0000256" key="13">
    <source>
        <dbReference type="RuleBase" id="RU362091"/>
    </source>
</evidence>
<feature type="transmembrane region" description="Helical" evidence="14">
    <location>
        <begin position="6"/>
        <end position="23"/>
    </location>
</feature>
<protein>
    <recommendedName>
        <fullName evidence="17">Sodium:solute symporter</fullName>
    </recommendedName>
</protein>
<comment type="catalytic activity">
    <reaction evidence="12">
        <text>L-proline(in) + Na(+)(in) = L-proline(out) + Na(+)(out)</text>
        <dbReference type="Rhea" id="RHEA:28967"/>
        <dbReference type="ChEBI" id="CHEBI:29101"/>
        <dbReference type="ChEBI" id="CHEBI:60039"/>
    </reaction>
</comment>
<dbReference type="AlphaFoldDB" id="A0A1D8GHW3"/>
<evidence type="ECO:0000256" key="1">
    <source>
        <dbReference type="ARBA" id="ARBA00004651"/>
    </source>
</evidence>
<feature type="transmembrane region" description="Helical" evidence="14">
    <location>
        <begin position="116"/>
        <end position="136"/>
    </location>
</feature>
<gene>
    <name evidence="15" type="ORF">Gferi_13505</name>
</gene>
<dbReference type="PANTHER" id="PTHR48086">
    <property type="entry name" value="SODIUM/PROLINE SYMPORTER-RELATED"/>
    <property type="match status" value="1"/>
</dbReference>
<dbReference type="PANTHER" id="PTHR48086:SF3">
    <property type="entry name" value="SODIUM_PROLINE SYMPORTER"/>
    <property type="match status" value="1"/>
</dbReference>
<keyword evidence="5 14" id="KW-0812">Transmembrane</keyword>
<dbReference type="InterPro" id="IPR050277">
    <property type="entry name" value="Sodium:Solute_Symporter"/>
</dbReference>
<dbReference type="RefSeq" id="WP_069977313.1">
    <property type="nucleotide sequence ID" value="NZ_CP017269.1"/>
</dbReference>
<evidence type="ECO:0000256" key="8">
    <source>
        <dbReference type="ARBA" id="ARBA00023053"/>
    </source>
</evidence>
<keyword evidence="10 14" id="KW-0472">Membrane</keyword>
<dbReference type="Pfam" id="PF00474">
    <property type="entry name" value="SSF"/>
    <property type="match status" value="1"/>
</dbReference>
<dbReference type="EMBL" id="CP017269">
    <property type="protein sequence ID" value="AOT70501.1"/>
    <property type="molecule type" value="Genomic_DNA"/>
</dbReference>
<feature type="transmembrane region" description="Helical" evidence="14">
    <location>
        <begin position="377"/>
        <end position="394"/>
    </location>
</feature>
<evidence type="ECO:0000256" key="9">
    <source>
        <dbReference type="ARBA" id="ARBA00023065"/>
    </source>
</evidence>
<keyword evidence="9" id="KW-0406">Ion transport</keyword>
<keyword evidence="11" id="KW-0739">Sodium transport</keyword>
<dbReference type="GO" id="GO:0006814">
    <property type="term" value="P:sodium ion transport"/>
    <property type="evidence" value="ECO:0007669"/>
    <property type="project" value="UniProtKB-KW"/>
</dbReference>
<feature type="transmembrane region" description="Helical" evidence="14">
    <location>
        <begin position="68"/>
        <end position="95"/>
    </location>
</feature>
<feature type="transmembrane region" description="Helical" evidence="14">
    <location>
        <begin position="35"/>
        <end position="56"/>
    </location>
</feature>
<keyword evidence="3" id="KW-0813">Transport</keyword>
<evidence type="ECO:0008006" key="17">
    <source>
        <dbReference type="Google" id="ProtNLM"/>
    </source>
</evidence>
<feature type="transmembrane region" description="Helical" evidence="14">
    <location>
        <begin position="278"/>
        <end position="299"/>
    </location>
</feature>
<dbReference type="PROSITE" id="PS50283">
    <property type="entry name" value="NA_SOLUT_SYMP_3"/>
    <property type="match status" value="1"/>
</dbReference>
<evidence type="ECO:0000256" key="7">
    <source>
        <dbReference type="ARBA" id="ARBA00022989"/>
    </source>
</evidence>
<comment type="subcellular location">
    <subcellularLocation>
        <location evidence="1">Cell membrane</location>
        <topology evidence="1">Multi-pass membrane protein</topology>
    </subcellularLocation>
</comment>
<feature type="transmembrane region" description="Helical" evidence="14">
    <location>
        <begin position="432"/>
        <end position="449"/>
    </location>
</feature>
<dbReference type="KEGG" id="gfe:Gferi_13505"/>
<keyword evidence="6" id="KW-0769">Symport</keyword>
<evidence type="ECO:0000256" key="4">
    <source>
        <dbReference type="ARBA" id="ARBA00022475"/>
    </source>
</evidence>
<evidence type="ECO:0000313" key="15">
    <source>
        <dbReference type="EMBL" id="AOT70501.1"/>
    </source>
</evidence>
<feature type="transmembrane region" description="Helical" evidence="14">
    <location>
        <begin position="151"/>
        <end position="173"/>
    </location>
</feature>
<feature type="transmembrane region" description="Helical" evidence="14">
    <location>
        <begin position="329"/>
        <end position="356"/>
    </location>
</feature>
<organism evidence="15 16">
    <name type="scientific">Geosporobacter ferrireducens</name>
    <dbReference type="NCBI Taxonomy" id="1424294"/>
    <lineage>
        <taxon>Bacteria</taxon>
        <taxon>Bacillati</taxon>
        <taxon>Bacillota</taxon>
        <taxon>Clostridia</taxon>
        <taxon>Peptostreptococcales</taxon>
        <taxon>Thermotaleaceae</taxon>
        <taxon>Geosporobacter</taxon>
    </lineage>
</organism>
<dbReference type="STRING" id="1424294.Gferi_13505"/>
<dbReference type="InterPro" id="IPR001734">
    <property type="entry name" value="Na/solute_symporter"/>
</dbReference>
<dbReference type="CDD" id="cd10322">
    <property type="entry name" value="SLC5sbd"/>
    <property type="match status" value="1"/>
</dbReference>